<dbReference type="PANTHER" id="PTHR43700">
    <property type="entry name" value="PHOSPHORIBOSYLAMINOIMIDAZOLE-SUCCINOCARBOXAMIDE SYNTHASE"/>
    <property type="match status" value="1"/>
</dbReference>
<dbReference type="NCBIfam" id="TIGR00081">
    <property type="entry name" value="purC"/>
    <property type="match status" value="1"/>
</dbReference>
<evidence type="ECO:0000256" key="8">
    <source>
        <dbReference type="ARBA" id="ARBA00022840"/>
    </source>
</evidence>
<keyword evidence="5 11" id="KW-0436">Ligase</keyword>
<dbReference type="PROSITE" id="PS01057">
    <property type="entry name" value="SAICAR_SYNTHETASE_1"/>
    <property type="match status" value="1"/>
</dbReference>
<keyword evidence="8 11" id="KW-0067">ATP-binding</keyword>
<keyword evidence="15" id="KW-1185">Reference proteome</keyword>
<keyword evidence="6 11" id="KW-0547">Nucleotide-binding</keyword>
<dbReference type="Gene3D" id="3.30.200.20">
    <property type="entry name" value="Phosphorylase Kinase, domain 1"/>
    <property type="match status" value="1"/>
</dbReference>
<protein>
    <recommendedName>
        <fullName evidence="4 11">Phosphoribosylaminoimidazole-succinocarboxamide synthase</fullName>
        <ecNumber evidence="3 11">6.3.2.6</ecNumber>
    </recommendedName>
    <alternativeName>
        <fullName evidence="9 11">SAICAR synthetase</fullName>
    </alternativeName>
</protein>
<dbReference type="Proteomes" id="UP001156389">
    <property type="component" value="Unassembled WGS sequence"/>
</dbReference>
<evidence type="ECO:0000256" key="2">
    <source>
        <dbReference type="ARBA" id="ARBA00010190"/>
    </source>
</evidence>
<dbReference type="RefSeq" id="WP_260216435.1">
    <property type="nucleotide sequence ID" value="NZ_JAJAGO010000002.1"/>
</dbReference>
<evidence type="ECO:0000313" key="14">
    <source>
        <dbReference type="EMBL" id="MCT2589466.1"/>
    </source>
</evidence>
<evidence type="ECO:0000313" key="15">
    <source>
        <dbReference type="Proteomes" id="UP001156389"/>
    </source>
</evidence>
<evidence type="ECO:0000256" key="11">
    <source>
        <dbReference type="HAMAP-Rule" id="MF_00137"/>
    </source>
</evidence>
<evidence type="ECO:0000256" key="5">
    <source>
        <dbReference type="ARBA" id="ARBA00022598"/>
    </source>
</evidence>
<evidence type="ECO:0000256" key="1">
    <source>
        <dbReference type="ARBA" id="ARBA00004672"/>
    </source>
</evidence>
<dbReference type="InterPro" id="IPR018236">
    <property type="entry name" value="SAICAR_synthetase_CS"/>
</dbReference>
<sequence>MSGFVEKPEPVQVPGLVHLHTGKVRDLYQNEAGELVMVASDRISAYDWVLPTEIPDKGRILTQLSLWWFEQLADLVPHHVLSTEVPEGAPADWAGRTTVCRQLRMLPVECVARGYLAGSGLVEYEATRTVCGLALPEGLTDGSELPAPIFTPATKAEVGEHDENVSYEEVARLTGVETAALLRQTTLAVYSRARGIARERGIILADTKFEFGLDGEGAPAGTDQPGGGLVLADEVLTPDSSRFWPLDQWEPGRPQPSFDKQYVRDWLGGPESGWDRGGRKPPPELPGPVVERTRAKYAEAYRLLTGTSFE</sequence>
<name>A0ABT2JNZ9_9ACTN</name>
<reference evidence="14 15" key="1">
    <citation type="submission" date="2021-10" db="EMBL/GenBank/DDBJ databases">
        <title>Streptomyces gossypii sp. nov., isolated from soil collected from cotton field.</title>
        <authorList>
            <person name="Ge X."/>
            <person name="Chen X."/>
            <person name="Liu W."/>
        </authorList>
    </citation>
    <scope>NUCLEOTIDE SEQUENCE [LARGE SCALE GENOMIC DNA]</scope>
    <source>
        <strain evidence="14 15">N2-109</strain>
    </source>
</reference>
<organism evidence="14 15">
    <name type="scientific">Streptomyces gossypii</name>
    <dbReference type="NCBI Taxonomy" id="2883101"/>
    <lineage>
        <taxon>Bacteria</taxon>
        <taxon>Bacillati</taxon>
        <taxon>Actinomycetota</taxon>
        <taxon>Actinomycetes</taxon>
        <taxon>Kitasatosporales</taxon>
        <taxon>Streptomycetaceae</taxon>
        <taxon>Streptomyces</taxon>
    </lineage>
</organism>
<evidence type="ECO:0000256" key="7">
    <source>
        <dbReference type="ARBA" id="ARBA00022755"/>
    </source>
</evidence>
<accession>A0ABT2JNZ9</accession>
<evidence type="ECO:0000256" key="6">
    <source>
        <dbReference type="ARBA" id="ARBA00022741"/>
    </source>
</evidence>
<dbReference type="PANTHER" id="PTHR43700:SF1">
    <property type="entry name" value="PHOSPHORIBOSYLAMINOIMIDAZOLE-SUCCINOCARBOXAMIDE SYNTHASE"/>
    <property type="match status" value="1"/>
</dbReference>
<feature type="compositionally biased region" description="Basic and acidic residues" evidence="12">
    <location>
        <begin position="273"/>
        <end position="282"/>
    </location>
</feature>
<dbReference type="NCBIfam" id="NF010568">
    <property type="entry name" value="PRK13961.1"/>
    <property type="match status" value="1"/>
</dbReference>
<evidence type="ECO:0000256" key="10">
    <source>
        <dbReference type="ARBA" id="ARBA00048475"/>
    </source>
</evidence>
<evidence type="ECO:0000259" key="13">
    <source>
        <dbReference type="Pfam" id="PF01259"/>
    </source>
</evidence>
<dbReference type="InterPro" id="IPR028923">
    <property type="entry name" value="SAICAR_synt/ADE2_N"/>
</dbReference>
<keyword evidence="7 11" id="KW-0658">Purine biosynthesis</keyword>
<evidence type="ECO:0000256" key="9">
    <source>
        <dbReference type="ARBA" id="ARBA00030409"/>
    </source>
</evidence>
<comment type="caution">
    <text evidence="14">The sequence shown here is derived from an EMBL/GenBank/DDBJ whole genome shotgun (WGS) entry which is preliminary data.</text>
</comment>
<dbReference type="InterPro" id="IPR001636">
    <property type="entry name" value="SAICAR_synth"/>
</dbReference>
<dbReference type="EMBL" id="JAJAGO010000002">
    <property type="protein sequence ID" value="MCT2589466.1"/>
    <property type="molecule type" value="Genomic_DNA"/>
</dbReference>
<dbReference type="PROSITE" id="PS01058">
    <property type="entry name" value="SAICAR_SYNTHETASE_2"/>
    <property type="match status" value="1"/>
</dbReference>
<gene>
    <name evidence="11" type="primary">purC</name>
    <name evidence="14" type="ORF">LHJ74_05895</name>
</gene>
<comment type="catalytic activity">
    <reaction evidence="10 11">
        <text>5-amino-1-(5-phospho-D-ribosyl)imidazole-4-carboxylate + L-aspartate + ATP = (2S)-2-[5-amino-1-(5-phospho-beta-D-ribosyl)imidazole-4-carboxamido]succinate + ADP + phosphate + 2 H(+)</text>
        <dbReference type="Rhea" id="RHEA:22628"/>
        <dbReference type="ChEBI" id="CHEBI:15378"/>
        <dbReference type="ChEBI" id="CHEBI:29991"/>
        <dbReference type="ChEBI" id="CHEBI:30616"/>
        <dbReference type="ChEBI" id="CHEBI:43474"/>
        <dbReference type="ChEBI" id="CHEBI:58443"/>
        <dbReference type="ChEBI" id="CHEBI:77657"/>
        <dbReference type="ChEBI" id="CHEBI:456216"/>
        <dbReference type="EC" id="6.3.2.6"/>
    </reaction>
</comment>
<dbReference type="EC" id="6.3.2.6" evidence="3 11"/>
<feature type="region of interest" description="Disordered" evidence="12">
    <location>
        <begin position="266"/>
        <end position="291"/>
    </location>
</feature>
<dbReference type="HAMAP" id="MF_00137">
    <property type="entry name" value="SAICAR_synth"/>
    <property type="match status" value="1"/>
</dbReference>
<proteinExistence type="inferred from homology"/>
<dbReference type="SUPFAM" id="SSF56104">
    <property type="entry name" value="SAICAR synthase-like"/>
    <property type="match status" value="1"/>
</dbReference>
<feature type="domain" description="SAICAR synthetase/ADE2 N-terminal" evidence="13">
    <location>
        <begin position="19"/>
        <end position="278"/>
    </location>
</feature>
<comment type="pathway">
    <text evidence="1 11">Purine metabolism; IMP biosynthesis via de novo pathway; 5-amino-1-(5-phospho-D-ribosyl)imidazole-4-carboxamide from 5-amino-1-(5-phospho-D-ribosyl)imidazole-4-carboxylate: step 1/2.</text>
</comment>
<dbReference type="GO" id="GO:0004639">
    <property type="term" value="F:phosphoribosylaminoimidazolesuccinocarboxamide synthase activity"/>
    <property type="evidence" value="ECO:0007669"/>
    <property type="project" value="UniProtKB-EC"/>
</dbReference>
<dbReference type="Gene3D" id="3.30.470.20">
    <property type="entry name" value="ATP-grasp fold, B domain"/>
    <property type="match status" value="1"/>
</dbReference>
<evidence type="ECO:0000256" key="4">
    <source>
        <dbReference type="ARBA" id="ARBA00016460"/>
    </source>
</evidence>
<evidence type="ECO:0000256" key="3">
    <source>
        <dbReference type="ARBA" id="ARBA00012217"/>
    </source>
</evidence>
<dbReference type="Pfam" id="PF01259">
    <property type="entry name" value="SAICAR_synt"/>
    <property type="match status" value="1"/>
</dbReference>
<comment type="similarity">
    <text evidence="2 11">Belongs to the SAICAR synthetase family.</text>
</comment>
<dbReference type="CDD" id="cd01414">
    <property type="entry name" value="SAICAR_synt_Sc"/>
    <property type="match status" value="1"/>
</dbReference>
<evidence type="ECO:0000256" key="12">
    <source>
        <dbReference type="SAM" id="MobiDB-lite"/>
    </source>
</evidence>